<protein>
    <submittedName>
        <fullName evidence="2">Uncharacterized protein</fullName>
    </submittedName>
</protein>
<dbReference type="EnsemblMetazoa" id="GAUT000773-RA">
    <property type="protein sequence ID" value="GAUT000773-PA"/>
    <property type="gene ID" value="GAUT000773"/>
</dbReference>
<feature type="compositionally biased region" description="Acidic residues" evidence="1">
    <location>
        <begin position="177"/>
        <end position="191"/>
    </location>
</feature>
<feature type="region of interest" description="Disordered" evidence="1">
    <location>
        <begin position="177"/>
        <end position="199"/>
    </location>
</feature>
<dbReference type="VEuPathDB" id="VectorBase:GAUT000773"/>
<organism evidence="2 3">
    <name type="scientific">Glossina austeni</name>
    <name type="common">Savannah tsetse fly</name>
    <dbReference type="NCBI Taxonomy" id="7395"/>
    <lineage>
        <taxon>Eukaryota</taxon>
        <taxon>Metazoa</taxon>
        <taxon>Ecdysozoa</taxon>
        <taxon>Arthropoda</taxon>
        <taxon>Hexapoda</taxon>
        <taxon>Insecta</taxon>
        <taxon>Pterygota</taxon>
        <taxon>Neoptera</taxon>
        <taxon>Endopterygota</taxon>
        <taxon>Diptera</taxon>
        <taxon>Brachycera</taxon>
        <taxon>Muscomorpha</taxon>
        <taxon>Hippoboscoidea</taxon>
        <taxon>Glossinidae</taxon>
        <taxon>Glossina</taxon>
    </lineage>
</organism>
<reference evidence="2" key="1">
    <citation type="submission" date="2020-05" db="UniProtKB">
        <authorList>
            <consortium name="EnsemblMetazoa"/>
        </authorList>
    </citation>
    <scope>IDENTIFICATION</scope>
    <source>
        <strain evidence="2">TTRI</strain>
    </source>
</reference>
<dbReference type="AlphaFoldDB" id="A0A1A9UDD4"/>
<name>A0A1A9UDD4_GLOAU</name>
<evidence type="ECO:0000313" key="3">
    <source>
        <dbReference type="Proteomes" id="UP000078200"/>
    </source>
</evidence>
<evidence type="ECO:0000313" key="2">
    <source>
        <dbReference type="EnsemblMetazoa" id="GAUT000773-PA"/>
    </source>
</evidence>
<keyword evidence="3" id="KW-1185">Reference proteome</keyword>
<accession>A0A1A9UDD4</accession>
<proteinExistence type="predicted"/>
<evidence type="ECO:0000256" key="1">
    <source>
        <dbReference type="SAM" id="MobiDB-lite"/>
    </source>
</evidence>
<sequence>LVVRCRQNHVITEKLPLCYLFNHKCASSVAKPLQSKPSITANLPISSENEEVESFANTASVSTLDSVPAVNNQNQKHSLADTLVRFLQCNDIIWGRINPKTFCKFVASKHKTQAIPSRRRYGNEESYEPGETASMLAAFSDQMNFLETPVEFKKTAGSPCPTNITILRTGNVREVEHEYDESDHDDCDESPSFETSSDSESFPNLYMAQNILWMQKSVILIA</sequence>
<dbReference type="Proteomes" id="UP000078200">
    <property type="component" value="Unassembled WGS sequence"/>
</dbReference>